<dbReference type="InterPro" id="IPR007527">
    <property type="entry name" value="Znf_SWIM"/>
</dbReference>
<keyword evidence="7" id="KW-1185">Reference proteome</keyword>
<evidence type="ECO:0000256" key="2">
    <source>
        <dbReference type="ARBA" id="ARBA00022771"/>
    </source>
</evidence>
<evidence type="ECO:0000256" key="4">
    <source>
        <dbReference type="PROSITE-ProRule" id="PRU00325"/>
    </source>
</evidence>
<dbReference type="PANTHER" id="PTHR31973:SF187">
    <property type="entry name" value="MUTATOR TRANSPOSASE MUDRA PROTEIN"/>
    <property type="match status" value="1"/>
</dbReference>
<dbReference type="PROSITE" id="PS50966">
    <property type="entry name" value="ZF_SWIM"/>
    <property type="match status" value="1"/>
</dbReference>
<feature type="domain" description="SWIM-type" evidence="5">
    <location>
        <begin position="13"/>
        <end position="45"/>
    </location>
</feature>
<evidence type="ECO:0000259" key="5">
    <source>
        <dbReference type="PROSITE" id="PS50966"/>
    </source>
</evidence>
<name>A0A2P5FKU9_TREOI</name>
<gene>
    <name evidence="6" type="ORF">TorRG33x02_056280</name>
</gene>
<dbReference type="AlphaFoldDB" id="A0A2P5FKU9"/>
<keyword evidence="2 4" id="KW-0863">Zinc-finger</keyword>
<protein>
    <submittedName>
        <fullName evidence="6">Zinc finger protein</fullName>
    </submittedName>
</protein>
<dbReference type="STRING" id="63057.A0A2P5FKU9"/>
<dbReference type="EMBL" id="JXTC01000024">
    <property type="protein sequence ID" value="PON98394.1"/>
    <property type="molecule type" value="Genomic_DNA"/>
</dbReference>
<evidence type="ECO:0000313" key="7">
    <source>
        <dbReference type="Proteomes" id="UP000237000"/>
    </source>
</evidence>
<sequence length="181" mass="20974">MAFQVRCFHDGQYIVNLNKGQCTCRKWNISGIPCSHSIACINDRNLDIYKYVNHWFHRDKYEKAYAPVVYGINGPELWKKIVHIPMEAPPFKVQCGRPKKLRRKEPDEYQLQNTTTKLKKTCVVIRCSNCGQARHNVKTCPYPRKEKAPTYVPIVSQTNTLHEPAEGPKSCCFRIQFSTKA</sequence>
<dbReference type="PANTHER" id="PTHR31973">
    <property type="entry name" value="POLYPROTEIN, PUTATIVE-RELATED"/>
    <property type="match status" value="1"/>
</dbReference>
<reference evidence="7" key="1">
    <citation type="submission" date="2016-06" db="EMBL/GenBank/DDBJ databases">
        <title>Parallel loss of symbiosis genes in relatives of nitrogen-fixing non-legume Parasponia.</title>
        <authorList>
            <person name="Van Velzen R."/>
            <person name="Holmer R."/>
            <person name="Bu F."/>
            <person name="Rutten L."/>
            <person name="Van Zeijl A."/>
            <person name="Liu W."/>
            <person name="Santuari L."/>
            <person name="Cao Q."/>
            <person name="Sharma T."/>
            <person name="Shen D."/>
            <person name="Roswanjaya Y."/>
            <person name="Wardhani T."/>
            <person name="Kalhor M.S."/>
            <person name="Jansen J."/>
            <person name="Van den Hoogen J."/>
            <person name="Gungor B."/>
            <person name="Hartog M."/>
            <person name="Hontelez J."/>
            <person name="Verver J."/>
            <person name="Yang W.-C."/>
            <person name="Schijlen E."/>
            <person name="Repin R."/>
            <person name="Schilthuizen M."/>
            <person name="Schranz E."/>
            <person name="Heidstra R."/>
            <person name="Miyata K."/>
            <person name="Fedorova E."/>
            <person name="Kohlen W."/>
            <person name="Bisseling T."/>
            <person name="Smit S."/>
            <person name="Geurts R."/>
        </authorList>
    </citation>
    <scope>NUCLEOTIDE SEQUENCE [LARGE SCALE GENOMIC DNA]</scope>
    <source>
        <strain evidence="7">cv. RG33-2</strain>
    </source>
</reference>
<dbReference type="SMART" id="SM00575">
    <property type="entry name" value="ZnF_PMZ"/>
    <property type="match status" value="1"/>
</dbReference>
<evidence type="ECO:0000313" key="6">
    <source>
        <dbReference type="EMBL" id="PON98394.1"/>
    </source>
</evidence>
<dbReference type="Proteomes" id="UP000237000">
    <property type="component" value="Unassembled WGS sequence"/>
</dbReference>
<organism evidence="6 7">
    <name type="scientific">Trema orientale</name>
    <name type="common">Charcoal tree</name>
    <name type="synonym">Celtis orientalis</name>
    <dbReference type="NCBI Taxonomy" id="63057"/>
    <lineage>
        <taxon>Eukaryota</taxon>
        <taxon>Viridiplantae</taxon>
        <taxon>Streptophyta</taxon>
        <taxon>Embryophyta</taxon>
        <taxon>Tracheophyta</taxon>
        <taxon>Spermatophyta</taxon>
        <taxon>Magnoliopsida</taxon>
        <taxon>eudicotyledons</taxon>
        <taxon>Gunneridae</taxon>
        <taxon>Pentapetalae</taxon>
        <taxon>rosids</taxon>
        <taxon>fabids</taxon>
        <taxon>Rosales</taxon>
        <taxon>Cannabaceae</taxon>
        <taxon>Trema</taxon>
    </lineage>
</organism>
<proteinExistence type="predicted"/>
<keyword evidence="3" id="KW-0862">Zinc</keyword>
<dbReference type="Pfam" id="PF04434">
    <property type="entry name" value="SWIM"/>
    <property type="match status" value="1"/>
</dbReference>
<dbReference type="OrthoDB" id="1166147at2759"/>
<dbReference type="InParanoid" id="A0A2P5FKU9"/>
<comment type="caution">
    <text evidence="6">The sequence shown here is derived from an EMBL/GenBank/DDBJ whole genome shotgun (WGS) entry which is preliminary data.</text>
</comment>
<evidence type="ECO:0000256" key="3">
    <source>
        <dbReference type="ARBA" id="ARBA00022833"/>
    </source>
</evidence>
<evidence type="ECO:0000256" key="1">
    <source>
        <dbReference type="ARBA" id="ARBA00022723"/>
    </source>
</evidence>
<accession>A0A2P5FKU9</accession>
<keyword evidence="1" id="KW-0479">Metal-binding</keyword>
<dbReference type="InterPro" id="IPR006564">
    <property type="entry name" value="Znf_PMZ"/>
</dbReference>
<dbReference type="GO" id="GO:0008270">
    <property type="term" value="F:zinc ion binding"/>
    <property type="evidence" value="ECO:0007669"/>
    <property type="project" value="UniProtKB-KW"/>
</dbReference>